<dbReference type="PANTHER" id="PTHR30085">
    <property type="entry name" value="AMINO ACID ABC TRANSPORTER PERMEASE"/>
    <property type="match status" value="1"/>
</dbReference>
<name>A0ABW2BUB3_9PSEU</name>
<evidence type="ECO:0000256" key="3">
    <source>
        <dbReference type="ARBA" id="ARBA00022729"/>
    </source>
</evidence>
<feature type="region of interest" description="Disordered" evidence="4">
    <location>
        <begin position="39"/>
        <end position="74"/>
    </location>
</feature>
<dbReference type="Proteomes" id="UP001596337">
    <property type="component" value="Unassembled WGS sequence"/>
</dbReference>
<protein>
    <submittedName>
        <fullName evidence="7">Glutamate ABC transporter substrate-binding protein</fullName>
    </submittedName>
</protein>
<comment type="caution">
    <text evidence="7">The sequence shown here is derived from an EMBL/GenBank/DDBJ whole genome shotgun (WGS) entry which is preliminary data.</text>
</comment>
<proteinExistence type="inferred from homology"/>
<keyword evidence="8" id="KW-1185">Reference proteome</keyword>
<dbReference type="SUPFAM" id="SSF53850">
    <property type="entry name" value="Periplasmic binding protein-like II"/>
    <property type="match status" value="1"/>
</dbReference>
<feature type="domain" description="Solute-binding protein family 3/N-terminal" evidence="6">
    <location>
        <begin position="86"/>
        <end position="307"/>
    </location>
</feature>
<evidence type="ECO:0000313" key="8">
    <source>
        <dbReference type="Proteomes" id="UP001596337"/>
    </source>
</evidence>
<dbReference type="Gene3D" id="3.40.190.10">
    <property type="entry name" value="Periplasmic binding protein-like II"/>
    <property type="match status" value="2"/>
</dbReference>
<evidence type="ECO:0000256" key="1">
    <source>
        <dbReference type="ARBA" id="ARBA00010333"/>
    </source>
</evidence>
<dbReference type="InterPro" id="IPR001638">
    <property type="entry name" value="Solute-binding_3/MltF_N"/>
</dbReference>
<evidence type="ECO:0000259" key="6">
    <source>
        <dbReference type="SMART" id="SM00062"/>
    </source>
</evidence>
<feature type="chain" id="PRO_5046635895" evidence="5">
    <location>
        <begin position="21"/>
        <end position="319"/>
    </location>
</feature>
<keyword evidence="3 5" id="KW-0732">Signal</keyword>
<dbReference type="InterPro" id="IPR051455">
    <property type="entry name" value="Bact_solute-bind_prot3"/>
</dbReference>
<dbReference type="RefSeq" id="WP_345406942.1">
    <property type="nucleotide sequence ID" value="NZ_BAABLA010000123.1"/>
</dbReference>
<dbReference type="CDD" id="cd13690">
    <property type="entry name" value="PBP2_GluB"/>
    <property type="match status" value="1"/>
</dbReference>
<sequence length="319" mass="34072">MKRCVRIVLATLLVAFTASCGDPGEPRSLVPVVSAERPMPAGVDLSPEAPEGGAGEDCGDPTASLPPSGLATPAGSTMAEIKERGRLIAGVSQNTYLFGFRDPSTGELEGFDIDIAREVARALFGHPNQVQFKTVNVQERLTALEDGLVDIMVYAMTITCERREQVEFSSVYFEAGQRVLVRKGSGYTSLSDLGGKKVCAPKGSTSLANLVAADPKPEPVAVSDLADCLLLLQQRHVSAISTDDTVLAGMASQDPTIEVVGETFSSEPYGIGIPKDNKDMVRYVNAVLEDVRADSWREIYGRWLQPVLGPASPPSPTYQ</sequence>
<evidence type="ECO:0000256" key="2">
    <source>
        <dbReference type="ARBA" id="ARBA00022448"/>
    </source>
</evidence>
<evidence type="ECO:0000256" key="4">
    <source>
        <dbReference type="SAM" id="MobiDB-lite"/>
    </source>
</evidence>
<dbReference type="PROSITE" id="PS51257">
    <property type="entry name" value="PROKAR_LIPOPROTEIN"/>
    <property type="match status" value="1"/>
</dbReference>
<comment type="similarity">
    <text evidence="1">Belongs to the bacterial solute-binding protein 3 family.</text>
</comment>
<reference evidence="8" key="1">
    <citation type="journal article" date="2019" name="Int. J. Syst. Evol. Microbiol.">
        <title>The Global Catalogue of Microorganisms (GCM) 10K type strain sequencing project: providing services to taxonomists for standard genome sequencing and annotation.</title>
        <authorList>
            <consortium name="The Broad Institute Genomics Platform"/>
            <consortium name="The Broad Institute Genome Sequencing Center for Infectious Disease"/>
            <person name="Wu L."/>
            <person name="Ma J."/>
        </authorList>
    </citation>
    <scope>NUCLEOTIDE SEQUENCE [LARGE SCALE GENOMIC DNA]</scope>
    <source>
        <strain evidence="8">KCTC 32255</strain>
    </source>
</reference>
<organism evidence="7 8">
    <name type="scientific">Haloechinothrix salitolerans</name>
    <dbReference type="NCBI Taxonomy" id="926830"/>
    <lineage>
        <taxon>Bacteria</taxon>
        <taxon>Bacillati</taxon>
        <taxon>Actinomycetota</taxon>
        <taxon>Actinomycetes</taxon>
        <taxon>Pseudonocardiales</taxon>
        <taxon>Pseudonocardiaceae</taxon>
        <taxon>Haloechinothrix</taxon>
    </lineage>
</organism>
<gene>
    <name evidence="7" type="ORF">ACFQGD_02765</name>
</gene>
<dbReference type="EMBL" id="JBHSXX010000001">
    <property type="protein sequence ID" value="MFC6866059.1"/>
    <property type="molecule type" value="Genomic_DNA"/>
</dbReference>
<dbReference type="SMART" id="SM00062">
    <property type="entry name" value="PBPb"/>
    <property type="match status" value="1"/>
</dbReference>
<dbReference type="Pfam" id="PF00497">
    <property type="entry name" value="SBP_bac_3"/>
    <property type="match status" value="1"/>
</dbReference>
<dbReference type="PANTHER" id="PTHR30085:SF6">
    <property type="entry name" value="ABC TRANSPORTER GLUTAMINE-BINDING PROTEIN GLNH"/>
    <property type="match status" value="1"/>
</dbReference>
<evidence type="ECO:0000256" key="5">
    <source>
        <dbReference type="SAM" id="SignalP"/>
    </source>
</evidence>
<accession>A0ABW2BUB3</accession>
<feature type="signal peptide" evidence="5">
    <location>
        <begin position="1"/>
        <end position="20"/>
    </location>
</feature>
<keyword evidence="2" id="KW-0813">Transport</keyword>
<evidence type="ECO:0000313" key="7">
    <source>
        <dbReference type="EMBL" id="MFC6866059.1"/>
    </source>
</evidence>